<evidence type="ECO:0000313" key="20">
    <source>
        <dbReference type="Proteomes" id="UP000601171"/>
    </source>
</evidence>
<dbReference type="PROSITE" id="PS51711">
    <property type="entry name" value="G_FEOB"/>
    <property type="match status" value="1"/>
</dbReference>
<comment type="similarity">
    <text evidence="17">Belongs to the TRAFAC class TrmE-Era-EngA-EngB-Septin-like GTPase superfamily. FeoB GTPase (TC 9.A.8) family.</text>
</comment>
<evidence type="ECO:0000256" key="12">
    <source>
        <dbReference type="ARBA" id="ARBA00023134"/>
    </source>
</evidence>
<feature type="transmembrane region" description="Helical" evidence="17">
    <location>
        <begin position="687"/>
        <end position="708"/>
    </location>
</feature>
<evidence type="ECO:0000256" key="10">
    <source>
        <dbReference type="ARBA" id="ARBA00023004"/>
    </source>
</evidence>
<dbReference type="InterPro" id="IPR030389">
    <property type="entry name" value="G_FEOB_dom"/>
</dbReference>
<evidence type="ECO:0000256" key="9">
    <source>
        <dbReference type="ARBA" id="ARBA00022989"/>
    </source>
</evidence>
<dbReference type="InterPro" id="IPR050860">
    <property type="entry name" value="FeoB_GTPase"/>
</dbReference>
<feature type="domain" description="FeoB-type G" evidence="18">
    <location>
        <begin position="2"/>
        <end position="163"/>
    </location>
</feature>
<gene>
    <name evidence="19" type="primary">feoB</name>
    <name evidence="19" type="ORF">H8707_02300</name>
</gene>
<evidence type="ECO:0000256" key="13">
    <source>
        <dbReference type="ARBA" id="ARBA00023136"/>
    </source>
</evidence>
<dbReference type="InterPro" id="IPR011640">
    <property type="entry name" value="Fe2_transport_prot_B_C"/>
</dbReference>
<keyword evidence="9 17" id="KW-1133">Transmembrane helix</keyword>
<dbReference type="EMBL" id="JACRTG010000007">
    <property type="protein sequence ID" value="MBC8587073.1"/>
    <property type="molecule type" value="Genomic_DNA"/>
</dbReference>
<keyword evidence="8 15" id="KW-0547">Nucleotide-binding</keyword>
<dbReference type="GO" id="GO:0015093">
    <property type="term" value="F:ferrous iron transmembrane transporter activity"/>
    <property type="evidence" value="ECO:0007669"/>
    <property type="project" value="UniProtKB-UniRule"/>
</dbReference>
<accession>A0A926EP22</accession>
<reference evidence="19" key="1">
    <citation type="submission" date="2020-08" db="EMBL/GenBank/DDBJ databases">
        <title>Genome public.</title>
        <authorList>
            <person name="Liu C."/>
            <person name="Sun Q."/>
        </authorList>
    </citation>
    <scope>NUCLEOTIDE SEQUENCE</scope>
    <source>
        <strain evidence="19">BX21</strain>
    </source>
</reference>
<evidence type="ECO:0000256" key="8">
    <source>
        <dbReference type="ARBA" id="ARBA00022741"/>
    </source>
</evidence>
<dbReference type="InterPro" id="IPR006073">
    <property type="entry name" value="GTP-bd"/>
</dbReference>
<evidence type="ECO:0000256" key="4">
    <source>
        <dbReference type="ARBA" id="ARBA00022475"/>
    </source>
</evidence>
<keyword evidence="20" id="KW-1185">Reference proteome</keyword>
<feature type="transmembrane region" description="Helical" evidence="17">
    <location>
        <begin position="291"/>
        <end position="309"/>
    </location>
</feature>
<dbReference type="GO" id="GO:0046872">
    <property type="term" value="F:metal ion binding"/>
    <property type="evidence" value="ECO:0007669"/>
    <property type="project" value="UniProtKB-KW"/>
</dbReference>
<feature type="transmembrane region" description="Helical" evidence="17">
    <location>
        <begin position="324"/>
        <end position="348"/>
    </location>
</feature>
<dbReference type="PANTHER" id="PTHR43185:SF1">
    <property type="entry name" value="FE(2+) TRANSPORTER FEOB"/>
    <property type="match status" value="1"/>
</dbReference>
<keyword evidence="16" id="KW-0479">Metal-binding</keyword>
<keyword evidence="16" id="KW-0460">Magnesium</keyword>
<dbReference type="Gene3D" id="3.40.50.300">
    <property type="entry name" value="P-loop containing nucleotide triphosphate hydrolases"/>
    <property type="match status" value="1"/>
</dbReference>
<evidence type="ECO:0000256" key="3">
    <source>
        <dbReference type="ARBA" id="ARBA00022448"/>
    </source>
</evidence>
<evidence type="ECO:0000256" key="7">
    <source>
        <dbReference type="ARBA" id="ARBA00022692"/>
    </source>
</evidence>
<evidence type="ECO:0000256" key="11">
    <source>
        <dbReference type="ARBA" id="ARBA00023065"/>
    </source>
</evidence>
<evidence type="ECO:0000256" key="17">
    <source>
        <dbReference type="RuleBase" id="RU362098"/>
    </source>
</evidence>
<name>A0A926EP22_9FIRM</name>
<keyword evidence="10 17" id="KW-0408">Iron</keyword>
<dbReference type="PANTHER" id="PTHR43185">
    <property type="entry name" value="FERROUS IRON TRANSPORT PROTEIN B"/>
    <property type="match status" value="1"/>
</dbReference>
<keyword evidence="6" id="KW-0997">Cell inner membrane</keyword>
<dbReference type="InterPro" id="IPR011642">
    <property type="entry name" value="Gate_dom"/>
</dbReference>
<dbReference type="GO" id="GO:0005886">
    <property type="term" value="C:plasma membrane"/>
    <property type="evidence" value="ECO:0007669"/>
    <property type="project" value="UniProtKB-SubCell"/>
</dbReference>
<dbReference type="CDD" id="cd01879">
    <property type="entry name" value="FeoB"/>
    <property type="match status" value="1"/>
</dbReference>
<evidence type="ECO:0000256" key="6">
    <source>
        <dbReference type="ARBA" id="ARBA00022519"/>
    </source>
</evidence>
<keyword evidence="11" id="KW-0406">Ion transport</keyword>
<feature type="transmembrane region" description="Helical" evidence="17">
    <location>
        <begin position="360"/>
        <end position="384"/>
    </location>
</feature>
<dbReference type="NCBIfam" id="TIGR00437">
    <property type="entry name" value="feoB"/>
    <property type="match status" value="1"/>
</dbReference>
<feature type="binding site" evidence="15">
    <location>
        <begin position="34"/>
        <end position="38"/>
    </location>
    <ligand>
        <name>GTP</name>
        <dbReference type="ChEBI" id="CHEBI:37565"/>
        <label>1</label>
    </ligand>
</feature>
<comment type="subcellular location">
    <subcellularLocation>
        <location evidence="2">Cell inner membrane</location>
        <topology evidence="2">Multi-pass membrane protein</topology>
    </subcellularLocation>
    <subcellularLocation>
        <location evidence="17">Cell membrane</location>
        <topology evidence="17">Multi-pass membrane protein</topology>
    </subcellularLocation>
</comment>
<sequence length="743" mass="81684">MAYTIALAGNPNSGKTTLFNELTGARQHVGNWPGVTVDKKEGVYKKNKEVNILDLPGTYSLSPYSAEEVIARDYIVKDKPDVVIDIVDGTNIERNLYLTLQIAETKIPMVVAMNMMDEVEGQGDKIDCSKLSKLLGVPVVPIVARTGKGIEELMNAATEAAKNKTSANDLEIFDENISSAIKSVYEVLESSQGSSGSAKVEAVNQELQWRAIKLIENDEIIFDMLSESEKIEVRKIVKIAEDSGDGDLEARIADLRYQFIGKLVKDAVKKNKKMHVETKSDKLDKILTNRILALPIFAVIMYLLFAITFSENFLFIEGLSSPGVWLAGLVEGLWASFGGVIEGLIGNASPVLQSLIMDGIIEGLGAIIGFIPLVWVLYILISFLEDCGYMARIAFVMDRIFRRFGLSGRSFIPLLMGFGCGVPAIMATRTLDTEKDRKITTILTGFMPCGAKLPIFAMFVSTFFADNNKTLVTYSLYMLSISVAIIVSLILNKVVYKSKASNFVMELPRYRVPTLKSIGIHAWEKVKGFAVKAGTVIFISTILIWALSNFNANSFNGVNAANNEDGSIICEMDDSFLASVGNAVAPVFRPLGFGEWRPTVGVATGWIAKEMVVVTMAQLYDDDVSPEYLAEFFSQYDADELEELGFEDGVYDEEAAFDIYSEGILWEGEDENALPSMKDDIKSKAAAYSYMVFNLLCMPCFAAVGAMKRELKTWKNTGKAVAVQMLTAYVVAFIVYSVGTLIA</sequence>
<feature type="transmembrane region" description="Helical" evidence="17">
    <location>
        <begin position="529"/>
        <end position="547"/>
    </location>
</feature>
<dbReference type="Pfam" id="PF02421">
    <property type="entry name" value="FeoB_N"/>
    <property type="match status" value="1"/>
</dbReference>
<feature type="binding site" evidence="16">
    <location>
        <position position="23"/>
    </location>
    <ligand>
        <name>Mg(2+)</name>
        <dbReference type="ChEBI" id="CHEBI:18420"/>
        <label>2</label>
    </ligand>
</feature>
<keyword evidence="7 17" id="KW-0812">Transmembrane</keyword>
<dbReference type="InterPro" id="IPR041069">
    <property type="entry name" value="FeoB_Cyto"/>
</dbReference>
<feature type="binding site" evidence="15">
    <location>
        <begin position="114"/>
        <end position="117"/>
    </location>
    <ligand>
        <name>GTP</name>
        <dbReference type="ChEBI" id="CHEBI:37565"/>
        <label>1</label>
    </ligand>
</feature>
<evidence type="ECO:0000256" key="15">
    <source>
        <dbReference type="PIRSR" id="PIRSR603373-1"/>
    </source>
</evidence>
<comment type="function">
    <text evidence="1 17">Probable transporter of a GTP-driven Fe(2+) uptake system.</text>
</comment>
<feature type="binding site" evidence="16">
    <location>
        <position position="20"/>
    </location>
    <ligand>
        <name>Mg(2+)</name>
        <dbReference type="ChEBI" id="CHEBI:18420"/>
        <label>2</label>
    </ligand>
</feature>
<dbReference type="InterPro" id="IPR027417">
    <property type="entry name" value="P-loop_NTPase"/>
</dbReference>
<keyword evidence="12 15" id="KW-0342">GTP-binding</keyword>
<dbReference type="InterPro" id="IPR005225">
    <property type="entry name" value="Small_GTP-bd"/>
</dbReference>
<keyword evidence="5 17" id="KW-0410">Iron transport</keyword>
<dbReference type="Pfam" id="PF07670">
    <property type="entry name" value="Gate"/>
    <property type="match status" value="2"/>
</dbReference>
<dbReference type="AlphaFoldDB" id="A0A926EP22"/>
<evidence type="ECO:0000256" key="1">
    <source>
        <dbReference type="ARBA" id="ARBA00003926"/>
    </source>
</evidence>
<feature type="transmembrane region" description="Helical" evidence="17">
    <location>
        <begin position="720"/>
        <end position="742"/>
    </location>
</feature>
<dbReference type="Pfam" id="PF17910">
    <property type="entry name" value="FeoB_Cyto"/>
    <property type="match status" value="1"/>
</dbReference>
<evidence type="ECO:0000256" key="5">
    <source>
        <dbReference type="ARBA" id="ARBA00022496"/>
    </source>
</evidence>
<evidence type="ECO:0000256" key="14">
    <source>
        <dbReference type="NCBIfam" id="TIGR00437"/>
    </source>
</evidence>
<keyword evidence="3 17" id="KW-0813">Transport</keyword>
<proteinExistence type="inferred from homology"/>
<dbReference type="GO" id="GO:0005525">
    <property type="term" value="F:GTP binding"/>
    <property type="evidence" value="ECO:0007669"/>
    <property type="project" value="UniProtKB-KW"/>
</dbReference>
<feature type="binding site" evidence="15">
    <location>
        <begin position="9"/>
        <end position="16"/>
    </location>
    <ligand>
        <name>GTP</name>
        <dbReference type="ChEBI" id="CHEBI:37565"/>
        <label>1</label>
    </ligand>
</feature>
<feature type="transmembrane region" description="Helical" evidence="17">
    <location>
        <begin position="439"/>
        <end position="465"/>
    </location>
</feature>
<dbReference type="InterPro" id="IPR003373">
    <property type="entry name" value="Fe2_transport_prot-B"/>
</dbReference>
<dbReference type="Proteomes" id="UP000601171">
    <property type="component" value="Unassembled WGS sequence"/>
</dbReference>
<feature type="transmembrane region" description="Helical" evidence="17">
    <location>
        <begin position="404"/>
        <end position="427"/>
    </location>
</feature>
<keyword evidence="4" id="KW-1003">Cell membrane</keyword>
<evidence type="ECO:0000256" key="2">
    <source>
        <dbReference type="ARBA" id="ARBA00004429"/>
    </source>
</evidence>
<feature type="binding site" evidence="16">
    <location>
        <position position="24"/>
    </location>
    <ligand>
        <name>Mg(2+)</name>
        <dbReference type="ChEBI" id="CHEBI:18420"/>
        <label>2</label>
    </ligand>
</feature>
<dbReference type="SUPFAM" id="SSF52540">
    <property type="entry name" value="P-loop containing nucleoside triphosphate hydrolases"/>
    <property type="match status" value="1"/>
</dbReference>
<evidence type="ECO:0000313" key="19">
    <source>
        <dbReference type="EMBL" id="MBC8587073.1"/>
    </source>
</evidence>
<dbReference type="PRINTS" id="PR00326">
    <property type="entry name" value="GTP1OBG"/>
</dbReference>
<dbReference type="NCBIfam" id="TIGR00231">
    <property type="entry name" value="small_GTP"/>
    <property type="match status" value="1"/>
</dbReference>
<dbReference type="FunFam" id="3.40.50.300:FF:000426">
    <property type="entry name" value="Ferrous iron transport protein B"/>
    <property type="match status" value="1"/>
</dbReference>
<dbReference type="RefSeq" id="WP_262428544.1">
    <property type="nucleotide sequence ID" value="NZ_JACRTG010000007.1"/>
</dbReference>
<dbReference type="Pfam" id="PF07664">
    <property type="entry name" value="FeoB_C"/>
    <property type="match status" value="1"/>
</dbReference>
<feature type="binding site" evidence="15">
    <location>
        <begin position="54"/>
        <end position="57"/>
    </location>
    <ligand>
        <name>GTP</name>
        <dbReference type="ChEBI" id="CHEBI:37565"/>
        <label>1</label>
    </ligand>
</feature>
<comment type="caution">
    <text evidence="19">The sequence shown here is derived from an EMBL/GenBank/DDBJ whole genome shotgun (WGS) entry which is preliminary data.</text>
</comment>
<evidence type="ECO:0000256" key="16">
    <source>
        <dbReference type="PIRSR" id="PIRSR603373-2"/>
    </source>
</evidence>
<keyword evidence="13 17" id="KW-0472">Membrane</keyword>
<feature type="transmembrane region" description="Helical" evidence="17">
    <location>
        <begin position="471"/>
        <end position="491"/>
    </location>
</feature>
<protein>
    <recommendedName>
        <fullName evidence="14 17">Ferrous iron transport protein B</fullName>
    </recommendedName>
</protein>
<organism evidence="19 20">
    <name type="scientific">Paratissierella segnis</name>
    <dbReference type="NCBI Taxonomy" id="2763679"/>
    <lineage>
        <taxon>Bacteria</taxon>
        <taxon>Bacillati</taxon>
        <taxon>Bacillota</taxon>
        <taxon>Tissierellia</taxon>
        <taxon>Tissierellales</taxon>
        <taxon>Tissierellaceae</taxon>
        <taxon>Paratissierella</taxon>
    </lineage>
</organism>
<evidence type="ECO:0000259" key="18">
    <source>
        <dbReference type="PROSITE" id="PS51711"/>
    </source>
</evidence>
<dbReference type="Gene3D" id="1.10.287.1770">
    <property type="match status" value="1"/>
</dbReference>